<evidence type="ECO:0000256" key="1">
    <source>
        <dbReference type="SAM" id="SignalP"/>
    </source>
</evidence>
<protein>
    <recommendedName>
        <fullName evidence="4">Secreted protein</fullName>
    </recommendedName>
</protein>
<proteinExistence type="predicted"/>
<evidence type="ECO:0000313" key="2">
    <source>
        <dbReference type="EMBL" id="MCS0606460.1"/>
    </source>
</evidence>
<comment type="caution">
    <text evidence="2">The sequence shown here is derived from an EMBL/GenBank/DDBJ whole genome shotgun (WGS) entry which is preliminary data.</text>
</comment>
<dbReference type="RefSeq" id="WP_258783823.1">
    <property type="nucleotide sequence ID" value="NZ_JANUGP010000057.1"/>
</dbReference>
<gene>
    <name evidence="2" type="ORF">NX794_35415</name>
</gene>
<keyword evidence="3" id="KW-1185">Reference proteome</keyword>
<feature type="chain" id="PRO_5047332839" description="Secreted protein" evidence="1">
    <location>
        <begin position="20"/>
        <end position="90"/>
    </location>
</feature>
<dbReference type="EMBL" id="JANUGP010000057">
    <property type="protein sequence ID" value="MCS0606460.1"/>
    <property type="molecule type" value="Genomic_DNA"/>
</dbReference>
<evidence type="ECO:0000313" key="3">
    <source>
        <dbReference type="Proteomes" id="UP001205612"/>
    </source>
</evidence>
<feature type="signal peptide" evidence="1">
    <location>
        <begin position="1"/>
        <end position="19"/>
    </location>
</feature>
<sequence length="90" mass="9629">MAAATAAALTGLGAGQAQATAQTSYCKIVTADTLTFFDTASATSGDGQLVRNNKFYTDRTSGPYNRYHVELSPYTPEGWVSSDPRWTKPC</sequence>
<dbReference type="Proteomes" id="UP001205612">
    <property type="component" value="Unassembled WGS sequence"/>
</dbReference>
<accession>A0ABT2BD63</accession>
<keyword evidence="1" id="KW-0732">Signal</keyword>
<reference evidence="2 3" key="1">
    <citation type="submission" date="2022-08" db="EMBL/GenBank/DDBJ databases">
        <authorList>
            <person name="Somphong A."/>
            <person name="Phongsopitanun W."/>
        </authorList>
    </citation>
    <scope>NUCLEOTIDE SEQUENCE [LARGE SCALE GENOMIC DNA]</scope>
    <source>
        <strain evidence="2 3">LP11</strain>
    </source>
</reference>
<name>A0ABT2BD63_9ACTN</name>
<evidence type="ECO:0008006" key="4">
    <source>
        <dbReference type="Google" id="ProtNLM"/>
    </source>
</evidence>
<organism evidence="2 3">
    <name type="scientific">Streptomyces pyxinicus</name>
    <dbReference type="NCBI Taxonomy" id="2970331"/>
    <lineage>
        <taxon>Bacteria</taxon>
        <taxon>Bacillati</taxon>
        <taxon>Actinomycetota</taxon>
        <taxon>Actinomycetes</taxon>
        <taxon>Kitasatosporales</taxon>
        <taxon>Streptomycetaceae</taxon>
        <taxon>Streptomyces</taxon>
    </lineage>
</organism>